<organism evidence="1 2">
    <name type="scientific">Clavelina lepadiformis</name>
    <name type="common">Light-bulb sea squirt</name>
    <name type="synonym">Ascidia lepadiformis</name>
    <dbReference type="NCBI Taxonomy" id="159417"/>
    <lineage>
        <taxon>Eukaryota</taxon>
        <taxon>Metazoa</taxon>
        <taxon>Chordata</taxon>
        <taxon>Tunicata</taxon>
        <taxon>Ascidiacea</taxon>
        <taxon>Aplousobranchia</taxon>
        <taxon>Clavelinidae</taxon>
        <taxon>Clavelina</taxon>
    </lineage>
</organism>
<dbReference type="Proteomes" id="UP001642483">
    <property type="component" value="Unassembled WGS sequence"/>
</dbReference>
<proteinExistence type="predicted"/>
<comment type="caution">
    <text evidence="1">The sequence shown here is derived from an EMBL/GenBank/DDBJ whole genome shotgun (WGS) entry which is preliminary data.</text>
</comment>
<name>A0ABP0G6V4_CLALP</name>
<gene>
    <name evidence="1" type="ORF">CVLEPA_LOCUS19632</name>
</gene>
<accession>A0ABP0G6V4</accession>
<reference evidence="1 2" key="1">
    <citation type="submission" date="2024-02" db="EMBL/GenBank/DDBJ databases">
        <authorList>
            <person name="Daric V."/>
            <person name="Darras S."/>
        </authorList>
    </citation>
    <scope>NUCLEOTIDE SEQUENCE [LARGE SCALE GENOMIC DNA]</scope>
</reference>
<sequence length="184" mass="20850">MRDFCSKGFEVVTPNNESINIKGSLAAILADTPEAHQVMGMKEEVGFAFRKCSHCLATVEEIKTKTWEEDFTLRDTAKHKEHCKELTEKLQLQKSCRKVADKLQWGVSRRAALFDISYFNPINCSPQHVMHIVLEGCLPHAIIPMLNYYIYEKKDNVSPYQKREEIESAGIADATTGKNPALCT</sequence>
<dbReference type="EMBL" id="CAWYQH010000104">
    <property type="protein sequence ID" value="CAK8687564.1"/>
    <property type="molecule type" value="Genomic_DNA"/>
</dbReference>
<evidence type="ECO:0000313" key="2">
    <source>
        <dbReference type="Proteomes" id="UP001642483"/>
    </source>
</evidence>
<keyword evidence="2" id="KW-1185">Reference proteome</keyword>
<protein>
    <submittedName>
        <fullName evidence="1">Uncharacterized protein</fullName>
    </submittedName>
</protein>
<evidence type="ECO:0000313" key="1">
    <source>
        <dbReference type="EMBL" id="CAK8687564.1"/>
    </source>
</evidence>